<evidence type="ECO:0000313" key="5">
    <source>
        <dbReference type="EMBL" id="TKC38005.1"/>
    </source>
</evidence>
<dbReference type="InterPro" id="IPR016035">
    <property type="entry name" value="Acyl_Trfase/lysoPLipase"/>
</dbReference>
<dbReference type="GO" id="GO:0005737">
    <property type="term" value="C:cytoplasm"/>
    <property type="evidence" value="ECO:0007669"/>
    <property type="project" value="TreeGrafter"/>
</dbReference>
<feature type="compositionally biased region" description="Polar residues" evidence="3">
    <location>
        <begin position="324"/>
        <end position="343"/>
    </location>
</feature>
<dbReference type="Proteomes" id="UP000308365">
    <property type="component" value="Unassembled WGS sequence"/>
</dbReference>
<evidence type="ECO:0000256" key="3">
    <source>
        <dbReference type="SAM" id="MobiDB-lite"/>
    </source>
</evidence>
<feature type="domain" description="PNPLA" evidence="4">
    <location>
        <begin position="1"/>
        <end position="132"/>
    </location>
</feature>
<dbReference type="GO" id="GO:0005811">
    <property type="term" value="C:lipid droplet"/>
    <property type="evidence" value="ECO:0007669"/>
    <property type="project" value="TreeGrafter"/>
</dbReference>
<dbReference type="PROSITE" id="PS51635">
    <property type="entry name" value="PNPLA"/>
    <property type="match status" value="1"/>
</dbReference>
<feature type="compositionally biased region" description="Low complexity" evidence="3">
    <location>
        <begin position="300"/>
        <end position="309"/>
    </location>
</feature>
<dbReference type="SUPFAM" id="SSF52151">
    <property type="entry name" value="FabD/lysophospholipase-like"/>
    <property type="match status" value="1"/>
</dbReference>
<evidence type="ECO:0000256" key="2">
    <source>
        <dbReference type="PROSITE-ProRule" id="PRU01161"/>
    </source>
</evidence>
<feature type="non-terminal residue" evidence="5">
    <location>
        <position position="1"/>
    </location>
</feature>
<protein>
    <recommendedName>
        <fullName evidence="4">PNPLA domain-containing protein</fullName>
    </recommendedName>
</protein>
<keyword evidence="1" id="KW-0443">Lipid metabolism</keyword>
<comment type="caution">
    <text evidence="2">Lacks conserved residue(s) required for the propagation of feature annotation.</text>
</comment>
<accession>A0A4U1ENE5</accession>
<evidence type="ECO:0000313" key="6">
    <source>
        <dbReference type="Proteomes" id="UP000308365"/>
    </source>
</evidence>
<dbReference type="PANTHER" id="PTHR12406:SF23">
    <property type="entry name" value="OMEGA-HYDROXYCERAMIDE TRANSACYLASE"/>
    <property type="match status" value="1"/>
</dbReference>
<dbReference type="GO" id="GO:0019433">
    <property type="term" value="P:triglyceride catabolic process"/>
    <property type="evidence" value="ECO:0007669"/>
    <property type="project" value="TreeGrafter"/>
</dbReference>
<proteinExistence type="predicted"/>
<dbReference type="GO" id="GO:0055088">
    <property type="term" value="P:lipid homeostasis"/>
    <property type="evidence" value="ECO:0007669"/>
    <property type="project" value="TreeGrafter"/>
</dbReference>
<dbReference type="GO" id="GO:0016020">
    <property type="term" value="C:membrane"/>
    <property type="evidence" value="ECO:0007669"/>
    <property type="project" value="TreeGrafter"/>
</dbReference>
<name>A0A4U1ENE5_MONMO</name>
<reference evidence="6" key="1">
    <citation type="journal article" date="2019" name="IScience">
        <title>Narwhal Genome Reveals Long-Term Low Genetic Diversity despite Current Large Abundance Size.</title>
        <authorList>
            <person name="Westbury M.V."/>
            <person name="Petersen B."/>
            <person name="Garde E."/>
            <person name="Heide-Jorgensen M.P."/>
            <person name="Lorenzen E.D."/>
        </authorList>
    </citation>
    <scope>NUCLEOTIDE SEQUENCE [LARGE SCALE GENOMIC DNA]</scope>
</reference>
<dbReference type="PANTHER" id="PTHR12406">
    <property type="entry name" value="CALCIUM-INDEPENDENT PHOSPHOLIPASE A2 IPLA2 -RELATED"/>
    <property type="match status" value="1"/>
</dbReference>
<dbReference type="EMBL" id="RWIC01001054">
    <property type="protein sequence ID" value="TKC38005.1"/>
    <property type="molecule type" value="Genomic_DNA"/>
</dbReference>
<gene>
    <name evidence="5" type="ORF">EI555_013013</name>
</gene>
<evidence type="ECO:0000259" key="4">
    <source>
        <dbReference type="PROSITE" id="PS51635"/>
    </source>
</evidence>
<dbReference type="GO" id="GO:0004806">
    <property type="term" value="F:triacylglycerol lipase activity"/>
    <property type="evidence" value="ECO:0007669"/>
    <property type="project" value="TreeGrafter"/>
</dbReference>
<comment type="caution">
    <text evidence="5">The sequence shown here is derived from an EMBL/GenBank/DDBJ whole genome shotgun (WGS) entry which is preliminary data.</text>
</comment>
<feature type="short sequence motif" description="DGA/G" evidence="2">
    <location>
        <begin position="119"/>
        <end position="121"/>
    </location>
</feature>
<dbReference type="AlphaFoldDB" id="A0A4U1ENE5"/>
<dbReference type="InterPro" id="IPR033562">
    <property type="entry name" value="PLPL"/>
</dbReference>
<dbReference type="InterPro" id="IPR002641">
    <property type="entry name" value="PNPLA_dom"/>
</dbReference>
<feature type="region of interest" description="Disordered" evidence="3">
    <location>
        <begin position="241"/>
        <end position="415"/>
    </location>
</feature>
<organism evidence="5 6">
    <name type="scientific">Monodon monoceros</name>
    <name type="common">Narwhal</name>
    <name type="synonym">Ceratodon monodon</name>
    <dbReference type="NCBI Taxonomy" id="40151"/>
    <lineage>
        <taxon>Eukaryota</taxon>
        <taxon>Metazoa</taxon>
        <taxon>Chordata</taxon>
        <taxon>Craniata</taxon>
        <taxon>Vertebrata</taxon>
        <taxon>Euteleostomi</taxon>
        <taxon>Mammalia</taxon>
        <taxon>Eutheria</taxon>
        <taxon>Laurasiatheria</taxon>
        <taxon>Artiodactyla</taxon>
        <taxon>Whippomorpha</taxon>
        <taxon>Cetacea</taxon>
        <taxon>Odontoceti</taxon>
        <taxon>Monodontidae</taxon>
        <taxon>Monodon</taxon>
    </lineage>
</organism>
<evidence type="ECO:0000256" key="1">
    <source>
        <dbReference type="ARBA" id="ARBA00023098"/>
    </source>
</evidence>
<sequence>EYLRVLSVGVAEVKKSFLGPLSPSCKMVQTMRQFLYRVLPEDSYRVATGKLHGSDSTLGLRRARLTVSQMPAGDPSPPSPQALGISTLSSPPQALYCSCFVPVYCGLIPPTYRGVRYIDGAFSGMQPCSFWTDSITISTFSGQQDICPRDCPAIFCDFLMFNCSFQFSLENITRMTHALFPPDLVILHNYYYRGYEDAVSYLRRLNAAYLNSPSKRVIFPWVEVYCQIELALGNECPEHCQPSLQTERASPEESRQLHTQWVPKGERKGGRGPPLSPPVQTPESTCEWPVESPVSPPASPLASSPSHSPTDLPPVSLPAVHFLPSSTPGLSPVSPSQQVQLTGSPPRSPPPQSSMSSRASLGPSAVGTSPTLPQCSSSASPAQPPVEELGPEQPQGMDPSGFSQLPHVWSPLASV</sequence>